<name>A0A109XW01_ALCXX</name>
<reference evidence="2" key="1">
    <citation type="submission" date="2015-12" db="EMBL/GenBank/DDBJ databases">
        <title>FDA dAtabase for Regulatory Grade micrObial Sequences (FDA-ARGOS): Supporting development and validation of Infectious Disease Dx tests.</title>
        <authorList>
            <person name="Case J."/>
            <person name="Tallon L."/>
            <person name="Sadzewicz L."/>
            <person name="Sengamalay N."/>
            <person name="Ott S."/>
            <person name="Godinez A."/>
            <person name="Nagaraj S."/>
            <person name="Nadendla S."/>
            <person name="Sichtig H."/>
        </authorList>
    </citation>
    <scope>NUCLEOTIDE SEQUENCE [LARGE SCALE GENOMIC DNA]</scope>
    <source>
        <strain evidence="2">FDAARGOS_147</strain>
    </source>
</reference>
<protein>
    <submittedName>
        <fullName evidence="1">Uncharacterized protein</fullName>
    </submittedName>
</protein>
<dbReference type="EMBL" id="CP014060">
    <property type="protein sequence ID" value="AMG36273.1"/>
    <property type="molecule type" value="Genomic_DNA"/>
</dbReference>
<organism evidence="1 2">
    <name type="scientific">Alcaligenes xylosoxydans xylosoxydans</name>
    <name type="common">Achromobacter xylosoxidans</name>
    <dbReference type="NCBI Taxonomy" id="85698"/>
    <lineage>
        <taxon>Bacteria</taxon>
        <taxon>Pseudomonadati</taxon>
        <taxon>Pseudomonadota</taxon>
        <taxon>Betaproteobacteria</taxon>
        <taxon>Burkholderiales</taxon>
        <taxon>Alcaligenaceae</taxon>
        <taxon>Achromobacter</taxon>
    </lineage>
</organism>
<dbReference type="Proteomes" id="UP000060602">
    <property type="component" value="Chromosome"/>
</dbReference>
<proteinExistence type="predicted"/>
<dbReference type="AlphaFoldDB" id="A0A109XW01"/>
<accession>A0A109XW01</accession>
<evidence type="ECO:0000313" key="2">
    <source>
        <dbReference type="Proteomes" id="UP000060602"/>
    </source>
</evidence>
<evidence type="ECO:0000313" key="1">
    <source>
        <dbReference type="EMBL" id="AMG36273.1"/>
    </source>
</evidence>
<gene>
    <name evidence="1" type="ORF">AL504_09675</name>
</gene>
<sequence>MNRNRIQRRAARIGAQGREYLLNLSALRSMVRDFTRDRIVGYRLNPANRPSAQDKVFQARKFWFGDQFSPPASIAARTALRVACGMGSDYLAFRAAVLPGYYRVLADNRRQERARAAAHYGELADLIDREGRN</sequence>
<dbReference type="RefSeq" id="WP_061071946.1">
    <property type="nucleotide sequence ID" value="NZ_CP014060.2"/>
</dbReference>